<feature type="domain" description="VAN3-binding protein-like auxin canalisation" evidence="1">
    <location>
        <begin position="53"/>
        <end position="235"/>
    </location>
</feature>
<dbReference type="InterPro" id="IPR040269">
    <property type="entry name" value="VAB"/>
</dbReference>
<dbReference type="InterPro" id="IPR008546">
    <property type="entry name" value="VAN3-bd-like_auxin_canal"/>
</dbReference>
<sequence>MDPDFMAAKVSEANPETMEFLSRAWCNFAVQAFRIDRLRDQSVVTTKGLDNMTPSAILKMEKGMKMEDDIDTNSIPSLQSDDLKLPWKTMPLKNVRSIKKWVKEIQEKRKEEKRMQRAEVHAAVSIAGLAAALAAIAAEKSKQQEQPNDSSRETAVASAAALVAAQCAKVAVSMGAKRQQLSSILGSAISGTSTPDILTLAAAATSSLRGASTLKARLGCRNRLNGSAFVLPVKDSNDYDFDFEKCRSMLAKCAEITIETSEGT</sequence>
<dbReference type="PANTHER" id="PTHR31351:SF25">
    <property type="entry name" value="AUXIN CANALIZATION PROTEIN (DUF828)"/>
    <property type="match status" value="1"/>
</dbReference>
<gene>
    <name evidence="2" type="ORF">Nepgr_025121</name>
</gene>
<comment type="caution">
    <text evidence="2">The sequence shown here is derived from an EMBL/GenBank/DDBJ whole genome shotgun (WGS) entry which is preliminary data.</text>
</comment>
<reference evidence="2" key="1">
    <citation type="submission" date="2023-05" db="EMBL/GenBank/DDBJ databases">
        <title>Nepenthes gracilis genome sequencing.</title>
        <authorList>
            <person name="Fukushima K."/>
        </authorList>
    </citation>
    <scope>NUCLEOTIDE SEQUENCE</scope>
    <source>
        <strain evidence="2">SING2019-196</strain>
    </source>
</reference>
<dbReference type="Pfam" id="PF05703">
    <property type="entry name" value="Auxin_canalis"/>
    <property type="match status" value="1"/>
</dbReference>
<evidence type="ECO:0000259" key="1">
    <source>
        <dbReference type="Pfam" id="PF05703"/>
    </source>
</evidence>
<evidence type="ECO:0000313" key="3">
    <source>
        <dbReference type="Proteomes" id="UP001279734"/>
    </source>
</evidence>
<keyword evidence="3" id="KW-1185">Reference proteome</keyword>
<accession>A0AAD3XZE4</accession>
<dbReference type="EMBL" id="BSYO01000026">
    <property type="protein sequence ID" value="GMH23278.1"/>
    <property type="molecule type" value="Genomic_DNA"/>
</dbReference>
<name>A0AAD3XZE4_NEPGR</name>
<organism evidence="2 3">
    <name type="scientific">Nepenthes gracilis</name>
    <name type="common">Slender pitcher plant</name>
    <dbReference type="NCBI Taxonomy" id="150966"/>
    <lineage>
        <taxon>Eukaryota</taxon>
        <taxon>Viridiplantae</taxon>
        <taxon>Streptophyta</taxon>
        <taxon>Embryophyta</taxon>
        <taxon>Tracheophyta</taxon>
        <taxon>Spermatophyta</taxon>
        <taxon>Magnoliopsida</taxon>
        <taxon>eudicotyledons</taxon>
        <taxon>Gunneridae</taxon>
        <taxon>Pentapetalae</taxon>
        <taxon>Caryophyllales</taxon>
        <taxon>Nepenthaceae</taxon>
        <taxon>Nepenthes</taxon>
    </lineage>
</organism>
<proteinExistence type="predicted"/>
<protein>
    <recommendedName>
        <fullName evidence="1">VAN3-binding protein-like auxin canalisation domain-containing protein</fullName>
    </recommendedName>
</protein>
<dbReference type="Proteomes" id="UP001279734">
    <property type="component" value="Unassembled WGS sequence"/>
</dbReference>
<evidence type="ECO:0000313" key="2">
    <source>
        <dbReference type="EMBL" id="GMH23278.1"/>
    </source>
</evidence>
<dbReference type="AlphaFoldDB" id="A0AAD3XZE4"/>
<dbReference type="PANTHER" id="PTHR31351">
    <property type="entry name" value="EXPRESSED PROTEIN"/>
    <property type="match status" value="1"/>
</dbReference>